<sequence length="105" mass="11777">MFQAKKNLLVMSFLQAIATAAYVAVIGWLLYNGQMIFDRMQTVLAPIAFLMLFVLSAAITGTLVLGRPVLWYLSDRRSEAVTLFSLTLGWLTLFTLLLLTTQVLF</sequence>
<gene>
    <name evidence="2" type="ORF">A3B30_00905</name>
</gene>
<proteinExistence type="predicted"/>
<evidence type="ECO:0000313" key="2">
    <source>
        <dbReference type="EMBL" id="OGY90565.1"/>
    </source>
</evidence>
<name>A0A1G2BN36_9BACT</name>
<comment type="caution">
    <text evidence="2">The sequence shown here is derived from an EMBL/GenBank/DDBJ whole genome shotgun (WGS) entry which is preliminary data.</text>
</comment>
<evidence type="ECO:0000313" key="3">
    <source>
        <dbReference type="Proteomes" id="UP000178248"/>
    </source>
</evidence>
<keyword evidence="1" id="KW-0812">Transmembrane</keyword>
<feature type="transmembrane region" description="Helical" evidence="1">
    <location>
        <begin position="80"/>
        <end position="99"/>
    </location>
</feature>
<reference evidence="2 3" key="1">
    <citation type="journal article" date="2016" name="Nat. Commun.">
        <title>Thousands of microbial genomes shed light on interconnected biogeochemical processes in an aquifer system.</title>
        <authorList>
            <person name="Anantharaman K."/>
            <person name="Brown C.T."/>
            <person name="Hug L.A."/>
            <person name="Sharon I."/>
            <person name="Castelle C.J."/>
            <person name="Probst A.J."/>
            <person name="Thomas B.C."/>
            <person name="Singh A."/>
            <person name="Wilkins M.J."/>
            <person name="Karaoz U."/>
            <person name="Brodie E.L."/>
            <person name="Williams K.H."/>
            <person name="Hubbard S.S."/>
            <person name="Banfield J.F."/>
        </authorList>
    </citation>
    <scope>NUCLEOTIDE SEQUENCE [LARGE SCALE GENOMIC DNA]</scope>
</reference>
<organism evidence="2 3">
    <name type="scientific">Candidatus Komeilibacteria bacterium RIFCSPLOWO2_01_FULL_52_15</name>
    <dbReference type="NCBI Taxonomy" id="1798551"/>
    <lineage>
        <taxon>Bacteria</taxon>
        <taxon>Candidatus Komeiliibacteriota</taxon>
    </lineage>
</organism>
<dbReference type="EMBL" id="MHKM01000044">
    <property type="protein sequence ID" value="OGY90565.1"/>
    <property type="molecule type" value="Genomic_DNA"/>
</dbReference>
<dbReference type="AlphaFoldDB" id="A0A1G2BN36"/>
<keyword evidence="1" id="KW-0472">Membrane</keyword>
<dbReference type="STRING" id="1798551.A3B30_00905"/>
<protein>
    <submittedName>
        <fullName evidence="2">Uncharacterized protein</fullName>
    </submittedName>
</protein>
<dbReference type="Proteomes" id="UP000178248">
    <property type="component" value="Unassembled WGS sequence"/>
</dbReference>
<evidence type="ECO:0000256" key="1">
    <source>
        <dbReference type="SAM" id="Phobius"/>
    </source>
</evidence>
<feature type="transmembrane region" description="Helical" evidence="1">
    <location>
        <begin position="12"/>
        <end position="31"/>
    </location>
</feature>
<feature type="transmembrane region" description="Helical" evidence="1">
    <location>
        <begin position="43"/>
        <end position="65"/>
    </location>
</feature>
<accession>A0A1G2BN36</accession>
<keyword evidence="1" id="KW-1133">Transmembrane helix</keyword>